<feature type="transmembrane region" description="Helical" evidence="6">
    <location>
        <begin position="84"/>
        <end position="112"/>
    </location>
</feature>
<name>A0A0F9UMK7_9ZZZZ</name>
<evidence type="ECO:0000256" key="3">
    <source>
        <dbReference type="ARBA" id="ARBA00022692"/>
    </source>
</evidence>
<dbReference type="PROSITE" id="PS51094">
    <property type="entry name" value="PTS_EIIA_TYPE_2"/>
    <property type="match status" value="1"/>
</dbReference>
<protein>
    <recommendedName>
        <fullName evidence="7">PTS EIIA type-2 domain-containing protein</fullName>
    </recommendedName>
</protein>
<evidence type="ECO:0000256" key="1">
    <source>
        <dbReference type="ARBA" id="ARBA00004651"/>
    </source>
</evidence>
<feature type="transmembrane region" description="Helical" evidence="6">
    <location>
        <begin position="182"/>
        <end position="205"/>
    </location>
</feature>
<dbReference type="InterPro" id="IPR016152">
    <property type="entry name" value="PTrfase/Anion_transptr"/>
</dbReference>
<dbReference type="GO" id="GO:0005886">
    <property type="term" value="C:plasma membrane"/>
    <property type="evidence" value="ECO:0007669"/>
    <property type="project" value="UniProtKB-SubCell"/>
</dbReference>
<evidence type="ECO:0000256" key="4">
    <source>
        <dbReference type="ARBA" id="ARBA00022989"/>
    </source>
</evidence>
<keyword evidence="2" id="KW-1003">Cell membrane</keyword>
<feature type="transmembrane region" description="Helical" evidence="6">
    <location>
        <begin position="217"/>
        <end position="240"/>
    </location>
</feature>
<evidence type="ECO:0000259" key="7">
    <source>
        <dbReference type="PROSITE" id="PS51094"/>
    </source>
</evidence>
<feature type="transmembrane region" description="Helical" evidence="6">
    <location>
        <begin position="260"/>
        <end position="293"/>
    </location>
</feature>
<feature type="transmembrane region" description="Helical" evidence="6">
    <location>
        <begin position="314"/>
        <end position="335"/>
    </location>
</feature>
<sequence length="618" mass="67296">MKRKLGFWGVFCIAAGAMISSGLFVLPGLVFAGAGPAMVLAYGLAAMMAIPAALSKAELATAMPRSGGSYFFIERSMGALPGTLAGLAGWLSISLKSAFALVGIGAFARLLWPSMEPWGIKAVAIGCCIVFAALNCLSVKQTGRFQVVMVVILLGILALFVGRGLPEVRHESLAGFMDKGMLAVFAAAGLVFVSFGGLTKVASIAEEVHRPGRNLPAGMFAALFVVSLLYVGAVFVTQGVLAPEKLENNLTPLSDAAGVFLGRGGMVVLAVGAILAFVTTANGGILTASRFPLAMSRDGLLPKVFKATARRFQTPYVSVLATAALMIAVIASLRIIDLVKFASTMMLVLFLLANVAVIIMRSSKIQNYRPLFRSPLYPWMQLAGIGTYAFLIIEMSRQMHWIPLMTSSGFVVAGVLWYLVYVRPHTTRESAFVFMIRNVISKQIRRSTLEDELREIALERDEIIHDRFDRLIQQCPILDLPSATTADEMFQQVADALAPRLGIDNEKLFGLFQAREDESSTVIRPGLAIPHVVVDGEGLFEILLVRCREGIHFHGHEEPVRAGFVLIGSRDERNYHLRALMAIAQIVEERGFMERWLAAPRIEHLRDLVLLSTRKRQS</sequence>
<dbReference type="SUPFAM" id="SSF55804">
    <property type="entry name" value="Phoshotransferase/anion transport protein"/>
    <property type="match status" value="1"/>
</dbReference>
<feature type="transmembrane region" description="Helical" evidence="6">
    <location>
        <begin position="399"/>
        <end position="420"/>
    </location>
</feature>
<dbReference type="PANTHER" id="PTHR42770:SF7">
    <property type="entry name" value="MEMBRANE PROTEIN"/>
    <property type="match status" value="1"/>
</dbReference>
<organism evidence="8">
    <name type="scientific">marine sediment metagenome</name>
    <dbReference type="NCBI Taxonomy" id="412755"/>
    <lineage>
        <taxon>unclassified sequences</taxon>
        <taxon>metagenomes</taxon>
        <taxon>ecological metagenomes</taxon>
    </lineage>
</organism>
<evidence type="ECO:0000256" key="6">
    <source>
        <dbReference type="SAM" id="Phobius"/>
    </source>
</evidence>
<comment type="caution">
    <text evidence="8">The sequence shown here is derived from an EMBL/GenBank/DDBJ whole genome shotgun (WGS) entry which is preliminary data.</text>
</comment>
<evidence type="ECO:0000256" key="2">
    <source>
        <dbReference type="ARBA" id="ARBA00022475"/>
    </source>
</evidence>
<feature type="transmembrane region" description="Helical" evidence="6">
    <location>
        <begin position="37"/>
        <end position="55"/>
    </location>
</feature>
<dbReference type="InterPro" id="IPR002293">
    <property type="entry name" value="AA/rel_permease1"/>
</dbReference>
<comment type="subcellular location">
    <subcellularLocation>
        <location evidence="1">Cell membrane</location>
        <topology evidence="1">Multi-pass membrane protein</topology>
    </subcellularLocation>
</comment>
<reference evidence="8" key="1">
    <citation type="journal article" date="2015" name="Nature">
        <title>Complex archaea that bridge the gap between prokaryotes and eukaryotes.</title>
        <authorList>
            <person name="Spang A."/>
            <person name="Saw J.H."/>
            <person name="Jorgensen S.L."/>
            <person name="Zaremba-Niedzwiedzka K."/>
            <person name="Martijn J."/>
            <person name="Lind A.E."/>
            <person name="van Eijk R."/>
            <person name="Schleper C."/>
            <person name="Guy L."/>
            <person name="Ettema T.J."/>
        </authorList>
    </citation>
    <scope>NUCLEOTIDE SEQUENCE</scope>
</reference>
<feature type="domain" description="PTS EIIA type-2" evidence="7">
    <location>
        <begin position="470"/>
        <end position="612"/>
    </location>
</feature>
<dbReference type="PANTHER" id="PTHR42770">
    <property type="entry name" value="AMINO ACID TRANSPORTER-RELATED"/>
    <property type="match status" value="1"/>
</dbReference>
<feature type="transmembrane region" description="Helical" evidence="6">
    <location>
        <begin position="341"/>
        <end position="360"/>
    </location>
</feature>
<dbReference type="Gene3D" id="1.20.1740.10">
    <property type="entry name" value="Amino acid/polyamine transporter I"/>
    <property type="match status" value="1"/>
</dbReference>
<accession>A0A0F9UMK7</accession>
<feature type="transmembrane region" description="Helical" evidence="6">
    <location>
        <begin position="376"/>
        <end position="393"/>
    </location>
</feature>
<keyword evidence="5 6" id="KW-0472">Membrane</keyword>
<dbReference type="Gene3D" id="3.40.930.10">
    <property type="entry name" value="Mannitol-specific EII, Chain A"/>
    <property type="match status" value="1"/>
</dbReference>
<dbReference type="GO" id="GO:0022857">
    <property type="term" value="F:transmembrane transporter activity"/>
    <property type="evidence" value="ECO:0007669"/>
    <property type="project" value="InterPro"/>
</dbReference>
<gene>
    <name evidence="8" type="ORF">LCGC14_0204230</name>
</gene>
<dbReference type="Pfam" id="PF13520">
    <property type="entry name" value="AA_permease_2"/>
    <property type="match status" value="1"/>
</dbReference>
<evidence type="ECO:0000313" key="8">
    <source>
        <dbReference type="EMBL" id="KKN92894.1"/>
    </source>
</evidence>
<feature type="transmembrane region" description="Helical" evidence="6">
    <location>
        <begin position="7"/>
        <end position="31"/>
    </location>
</feature>
<dbReference type="Pfam" id="PF00359">
    <property type="entry name" value="PTS_EIIA_2"/>
    <property type="match status" value="1"/>
</dbReference>
<feature type="transmembrane region" description="Helical" evidence="6">
    <location>
        <begin position="118"/>
        <end position="138"/>
    </location>
</feature>
<keyword evidence="3 6" id="KW-0812">Transmembrane</keyword>
<feature type="transmembrane region" description="Helical" evidence="6">
    <location>
        <begin position="145"/>
        <end position="162"/>
    </location>
</feature>
<dbReference type="EMBL" id="LAZR01000091">
    <property type="protein sequence ID" value="KKN92894.1"/>
    <property type="molecule type" value="Genomic_DNA"/>
</dbReference>
<dbReference type="InterPro" id="IPR002178">
    <property type="entry name" value="PTS_EIIA_type-2_dom"/>
</dbReference>
<keyword evidence="4 6" id="KW-1133">Transmembrane helix</keyword>
<dbReference type="InterPro" id="IPR050367">
    <property type="entry name" value="APC_superfamily"/>
</dbReference>
<evidence type="ECO:0000256" key="5">
    <source>
        <dbReference type="ARBA" id="ARBA00023136"/>
    </source>
</evidence>
<dbReference type="AlphaFoldDB" id="A0A0F9UMK7"/>
<proteinExistence type="predicted"/>